<feature type="region of interest" description="Disordered" evidence="1">
    <location>
        <begin position="1"/>
        <end position="275"/>
    </location>
</feature>
<feature type="compositionally biased region" description="Basic and acidic residues" evidence="1">
    <location>
        <begin position="233"/>
        <end position="244"/>
    </location>
</feature>
<feature type="compositionally biased region" description="Basic and acidic residues" evidence="1">
    <location>
        <begin position="162"/>
        <end position="187"/>
    </location>
</feature>
<dbReference type="PANTHER" id="PTHR46370:SF1">
    <property type="entry name" value="GPALPP MOTIFS-CONTAINING PROTEIN 1"/>
    <property type="match status" value="1"/>
</dbReference>
<feature type="compositionally biased region" description="Basic and acidic residues" evidence="1">
    <location>
        <begin position="89"/>
        <end position="99"/>
    </location>
</feature>
<dbReference type="InterPro" id="IPR046331">
    <property type="entry name" value="GPAM1-like"/>
</dbReference>
<dbReference type="PANTHER" id="PTHR46370">
    <property type="entry name" value="GPALPP MOTIFS-CONTAINING PROTEIN 1"/>
    <property type="match status" value="1"/>
</dbReference>
<evidence type="ECO:0000256" key="1">
    <source>
        <dbReference type="SAM" id="MobiDB-lite"/>
    </source>
</evidence>
<protein>
    <recommendedName>
        <fullName evidence="2">DUF3752 domain-containing protein</fullName>
    </recommendedName>
</protein>
<dbReference type="InterPro" id="IPR022226">
    <property type="entry name" value="DUF3752"/>
</dbReference>
<dbReference type="EMBL" id="JAVRRJ010000002">
    <property type="protein sequence ID" value="KAK5089185.1"/>
    <property type="molecule type" value="Genomic_DNA"/>
</dbReference>
<proteinExistence type="predicted"/>
<organism evidence="3 4">
    <name type="scientific">Lithohypha guttulata</name>
    <dbReference type="NCBI Taxonomy" id="1690604"/>
    <lineage>
        <taxon>Eukaryota</taxon>
        <taxon>Fungi</taxon>
        <taxon>Dikarya</taxon>
        <taxon>Ascomycota</taxon>
        <taxon>Pezizomycotina</taxon>
        <taxon>Eurotiomycetes</taxon>
        <taxon>Chaetothyriomycetidae</taxon>
        <taxon>Chaetothyriales</taxon>
        <taxon>Trichomeriaceae</taxon>
        <taxon>Lithohypha</taxon>
    </lineage>
</organism>
<name>A0AAN7Y907_9EURO</name>
<evidence type="ECO:0000313" key="3">
    <source>
        <dbReference type="EMBL" id="KAK5089185.1"/>
    </source>
</evidence>
<dbReference type="Pfam" id="PF12572">
    <property type="entry name" value="DUF3752"/>
    <property type="match status" value="1"/>
</dbReference>
<feature type="compositionally biased region" description="Polar residues" evidence="1">
    <location>
        <begin position="1"/>
        <end position="10"/>
    </location>
</feature>
<gene>
    <name evidence="3" type="ORF">LTR05_003409</name>
</gene>
<evidence type="ECO:0000313" key="4">
    <source>
        <dbReference type="Proteomes" id="UP001309876"/>
    </source>
</evidence>
<feature type="compositionally biased region" description="Basic and acidic residues" evidence="1">
    <location>
        <begin position="202"/>
        <end position="211"/>
    </location>
</feature>
<dbReference type="Proteomes" id="UP001309876">
    <property type="component" value="Unassembled WGS sequence"/>
</dbReference>
<keyword evidence="4" id="KW-1185">Reference proteome</keyword>
<feature type="compositionally biased region" description="Acidic residues" evidence="1">
    <location>
        <begin position="74"/>
        <end position="84"/>
    </location>
</feature>
<feature type="compositionally biased region" description="Basic and acidic residues" evidence="1">
    <location>
        <begin position="254"/>
        <end position="263"/>
    </location>
</feature>
<sequence length="275" mass="30282">MPIGPQTVSSPAGKRKRSHEDDGSGSDESIGPQPPATTNKVEDLGTKKARVIGPSLPPLPQHNKIATTAPGKDEDSDSSDDDDFGPSLPKKEDLKDVKKNSTTASISAPAQPPAKPLVQRDEWMTMEPATGDWSQRVDPTKIKSRKFNTSRSVTTAKTGGDSWHETPEQKQARLQREMLGIKDDKTSRSKPASAEPEQDLETAQRMKEYSKARGPSLYDAHRQKHKAEEDDDPSARAFDREKDIAGGLQINATQRRDMMKKSSDFNSRFSGAKYL</sequence>
<comment type="caution">
    <text evidence="3">The sequence shown here is derived from an EMBL/GenBank/DDBJ whole genome shotgun (WGS) entry which is preliminary data.</text>
</comment>
<feature type="domain" description="DUF3752" evidence="2">
    <location>
        <begin position="128"/>
        <end position="270"/>
    </location>
</feature>
<dbReference type="AlphaFoldDB" id="A0AAN7Y907"/>
<evidence type="ECO:0000259" key="2">
    <source>
        <dbReference type="Pfam" id="PF12572"/>
    </source>
</evidence>
<reference evidence="3 4" key="1">
    <citation type="submission" date="2023-08" db="EMBL/GenBank/DDBJ databases">
        <title>Black Yeasts Isolated from many extreme environments.</title>
        <authorList>
            <person name="Coleine C."/>
            <person name="Stajich J.E."/>
            <person name="Selbmann L."/>
        </authorList>
    </citation>
    <scope>NUCLEOTIDE SEQUENCE [LARGE SCALE GENOMIC DNA]</scope>
    <source>
        <strain evidence="3 4">CCFEE 5910</strain>
    </source>
</reference>
<accession>A0AAN7Y907</accession>